<feature type="region of interest" description="Disordered" evidence="2">
    <location>
        <begin position="203"/>
        <end position="244"/>
    </location>
</feature>
<feature type="compositionally biased region" description="Polar residues" evidence="2">
    <location>
        <begin position="284"/>
        <end position="313"/>
    </location>
</feature>
<comment type="caution">
    <text evidence="3">The sequence shown here is derived from an EMBL/GenBank/DDBJ whole genome shotgun (WGS) entry which is preliminary data.</text>
</comment>
<organism evidence="3 4">
    <name type="scientific">Mortierella isabellina</name>
    <name type="common">Filamentous fungus</name>
    <name type="synonym">Umbelopsis isabellina</name>
    <dbReference type="NCBI Taxonomy" id="91625"/>
    <lineage>
        <taxon>Eukaryota</taxon>
        <taxon>Fungi</taxon>
        <taxon>Fungi incertae sedis</taxon>
        <taxon>Mucoromycota</taxon>
        <taxon>Mucoromycotina</taxon>
        <taxon>Umbelopsidomycetes</taxon>
        <taxon>Umbelopsidales</taxon>
        <taxon>Umbelopsidaceae</taxon>
        <taxon>Umbelopsis</taxon>
    </lineage>
</organism>
<evidence type="ECO:0000256" key="1">
    <source>
        <dbReference type="SAM" id="Coils"/>
    </source>
</evidence>
<accession>A0A8H7PVD6</accession>
<feature type="region of interest" description="Disordered" evidence="2">
    <location>
        <begin position="1"/>
        <end position="23"/>
    </location>
</feature>
<keyword evidence="1" id="KW-0175">Coiled coil</keyword>
<feature type="compositionally biased region" description="Basic and acidic residues" evidence="2">
    <location>
        <begin position="317"/>
        <end position="328"/>
    </location>
</feature>
<feature type="compositionally biased region" description="Polar residues" evidence="2">
    <location>
        <begin position="203"/>
        <end position="216"/>
    </location>
</feature>
<feature type="compositionally biased region" description="Low complexity" evidence="2">
    <location>
        <begin position="361"/>
        <end position="370"/>
    </location>
</feature>
<proteinExistence type="predicted"/>
<dbReference type="OrthoDB" id="2272836at2759"/>
<protein>
    <submittedName>
        <fullName evidence="3">Uncharacterized protein</fullName>
    </submittedName>
</protein>
<evidence type="ECO:0000256" key="2">
    <source>
        <dbReference type="SAM" id="MobiDB-lite"/>
    </source>
</evidence>
<dbReference type="AlphaFoldDB" id="A0A8H7PVD6"/>
<reference evidence="3" key="1">
    <citation type="submission" date="2020-12" db="EMBL/GenBank/DDBJ databases">
        <title>Metabolic potential, ecology and presence of endohyphal bacteria is reflected in genomic diversity of Mucoromycotina.</title>
        <authorList>
            <person name="Muszewska A."/>
            <person name="Okrasinska A."/>
            <person name="Steczkiewicz K."/>
            <person name="Drgas O."/>
            <person name="Orlowska M."/>
            <person name="Perlinska-Lenart U."/>
            <person name="Aleksandrzak-Piekarczyk T."/>
            <person name="Szatraj K."/>
            <person name="Zielenkiewicz U."/>
            <person name="Pilsyk S."/>
            <person name="Malc E."/>
            <person name="Mieczkowski P."/>
            <person name="Kruszewska J.S."/>
            <person name="Biernat P."/>
            <person name="Pawlowska J."/>
        </authorList>
    </citation>
    <scope>NUCLEOTIDE SEQUENCE</scope>
    <source>
        <strain evidence="3">WA0000067209</strain>
    </source>
</reference>
<feature type="compositionally biased region" description="Polar residues" evidence="2">
    <location>
        <begin position="261"/>
        <end position="272"/>
    </location>
</feature>
<sequence length="370" mass="41340">MTPYNSESREQKDRRHSSAFQWPSPSQVALSYSDISIKDILDTYQHDVELLKVILLAKAEEDKKRTAEEVYKAEEAKLRAKTIELELMKEAKASRNRDSNFHQSADSAISGPRHNVTSEEQHSASPMSLISDRFVPCTTASPSAFTYGEAFGSLFSSIPSTPPEHFGQVLSKKDAEKHMELLSDTSLYKRHSLDDPIEFEQNYQSSLSHSDPTYQSRGAHKRSRSLAHFTRSSAGTSSDRDQGNVAHEQVMEALRAKIQRTRNQSGPSTMRNQPPLRHRRSHSAVINRQKTEGASRSPSSDSLSITGDFSPQQESSMRMDRMEMDSGKDAMPITSLSSLPEDDKAITEMLRIASSDDKSVDSSQQPDPTS</sequence>
<feature type="region of interest" description="Disordered" evidence="2">
    <location>
        <begin position="92"/>
        <end position="125"/>
    </location>
</feature>
<feature type="coiled-coil region" evidence="1">
    <location>
        <begin position="56"/>
        <end position="91"/>
    </location>
</feature>
<gene>
    <name evidence="3" type="ORF">INT43_003988</name>
</gene>
<keyword evidence="4" id="KW-1185">Reference proteome</keyword>
<evidence type="ECO:0000313" key="4">
    <source>
        <dbReference type="Proteomes" id="UP000654370"/>
    </source>
</evidence>
<feature type="region of interest" description="Disordered" evidence="2">
    <location>
        <begin position="258"/>
        <end position="370"/>
    </location>
</feature>
<dbReference type="Proteomes" id="UP000654370">
    <property type="component" value="Unassembled WGS sequence"/>
</dbReference>
<dbReference type="EMBL" id="JAEPQZ010000006">
    <property type="protein sequence ID" value="KAG2180199.1"/>
    <property type="molecule type" value="Genomic_DNA"/>
</dbReference>
<evidence type="ECO:0000313" key="3">
    <source>
        <dbReference type="EMBL" id="KAG2180199.1"/>
    </source>
</evidence>
<name>A0A8H7PVD6_MORIS</name>